<protein>
    <submittedName>
        <fullName evidence="2">Uncharacterized protein</fullName>
    </submittedName>
</protein>
<keyword evidence="1" id="KW-0812">Transmembrane</keyword>
<keyword evidence="1" id="KW-0472">Membrane</keyword>
<evidence type="ECO:0000313" key="3">
    <source>
        <dbReference type="Proteomes" id="UP000187406"/>
    </source>
</evidence>
<proteinExistence type="predicted"/>
<feature type="non-terminal residue" evidence="2">
    <location>
        <position position="1"/>
    </location>
</feature>
<reference evidence="3" key="1">
    <citation type="submission" date="2016-04" db="EMBL/GenBank/DDBJ databases">
        <title>Cephalotus genome sequencing.</title>
        <authorList>
            <person name="Fukushima K."/>
            <person name="Hasebe M."/>
            <person name="Fang X."/>
        </authorList>
    </citation>
    <scope>NUCLEOTIDE SEQUENCE [LARGE SCALE GENOMIC DNA]</scope>
    <source>
        <strain evidence="3">cv. St1</strain>
    </source>
</reference>
<organism evidence="2 3">
    <name type="scientific">Cephalotus follicularis</name>
    <name type="common">Albany pitcher plant</name>
    <dbReference type="NCBI Taxonomy" id="3775"/>
    <lineage>
        <taxon>Eukaryota</taxon>
        <taxon>Viridiplantae</taxon>
        <taxon>Streptophyta</taxon>
        <taxon>Embryophyta</taxon>
        <taxon>Tracheophyta</taxon>
        <taxon>Spermatophyta</taxon>
        <taxon>Magnoliopsida</taxon>
        <taxon>eudicotyledons</taxon>
        <taxon>Gunneridae</taxon>
        <taxon>Pentapetalae</taxon>
        <taxon>rosids</taxon>
        <taxon>fabids</taxon>
        <taxon>Oxalidales</taxon>
        <taxon>Cephalotaceae</taxon>
        <taxon>Cephalotus</taxon>
    </lineage>
</organism>
<accession>A0A1Q3D3F9</accession>
<dbReference type="OrthoDB" id="1000627at2759"/>
<dbReference type="AlphaFoldDB" id="A0A1Q3D3F9"/>
<keyword evidence="1" id="KW-1133">Transmembrane helix</keyword>
<dbReference type="EMBL" id="BDDD01004124">
    <property type="protein sequence ID" value="GAV86999.1"/>
    <property type="molecule type" value="Genomic_DNA"/>
</dbReference>
<evidence type="ECO:0000313" key="2">
    <source>
        <dbReference type="EMBL" id="GAV86999.1"/>
    </source>
</evidence>
<sequence length="152" mass="17956">VKSCMFWPHIRLDPLEPPPFKIMPGRPTEMRRKDQLEPKRLKVGKLNRTRRIMTCAKCGSTGHNKRGFKEVVLLCLYVSLSLDIKTMFHQIFYSYILKICFIKCSLCVYIEFLCFIMQTSVNNMFDYAYLFNFCFFIVTVENVSIDHVKEAM</sequence>
<dbReference type="InParanoid" id="A0A1Q3D3F9"/>
<feature type="transmembrane region" description="Helical" evidence="1">
    <location>
        <begin position="95"/>
        <end position="121"/>
    </location>
</feature>
<evidence type="ECO:0000256" key="1">
    <source>
        <dbReference type="SAM" id="Phobius"/>
    </source>
</evidence>
<keyword evidence="3" id="KW-1185">Reference proteome</keyword>
<dbReference type="Proteomes" id="UP000187406">
    <property type="component" value="Unassembled WGS sequence"/>
</dbReference>
<feature type="transmembrane region" description="Helical" evidence="1">
    <location>
        <begin position="127"/>
        <end position="145"/>
    </location>
</feature>
<comment type="caution">
    <text evidence="2">The sequence shown here is derived from an EMBL/GenBank/DDBJ whole genome shotgun (WGS) entry which is preliminary data.</text>
</comment>
<gene>
    <name evidence="2" type="ORF">CFOL_v3_30425</name>
</gene>
<name>A0A1Q3D3F9_CEPFO</name>